<feature type="binding site" evidence="3">
    <location>
        <position position="298"/>
    </location>
    <ligand>
        <name>Zn(2+)</name>
        <dbReference type="ChEBI" id="CHEBI:29105"/>
        <label>2</label>
    </ligand>
</feature>
<keyword evidence="1" id="KW-0597">Phosphoprotein</keyword>
<feature type="binding site" evidence="3">
    <location>
        <position position="99"/>
    </location>
    <ligand>
        <name>Mg(2+)</name>
        <dbReference type="ChEBI" id="CHEBI:18420"/>
    </ligand>
</feature>
<keyword evidence="3" id="KW-0460">Magnesium</keyword>
<feature type="binding site" evidence="3">
    <location>
        <position position="299"/>
    </location>
    <ligand>
        <name>Zn(2+)</name>
        <dbReference type="ChEBI" id="CHEBI:29105"/>
        <label>2</label>
    </ligand>
</feature>
<dbReference type="Pfam" id="PF00245">
    <property type="entry name" value="Alk_phosphatase"/>
    <property type="match status" value="1"/>
</dbReference>
<comment type="cofactor">
    <cofactor evidence="3">
        <name>Mg(2+)</name>
        <dbReference type="ChEBI" id="CHEBI:18420"/>
    </cofactor>
    <text evidence="3">Binds 1 Mg(2+) ion.</text>
</comment>
<organism evidence="5 6">
    <name type="scientific">Oleispira antarctica</name>
    <dbReference type="NCBI Taxonomy" id="188908"/>
    <lineage>
        <taxon>Bacteria</taxon>
        <taxon>Pseudomonadati</taxon>
        <taxon>Pseudomonadota</taxon>
        <taxon>Gammaproteobacteria</taxon>
        <taxon>Oceanospirillales</taxon>
        <taxon>Oceanospirillaceae</taxon>
        <taxon>Oleispira</taxon>
    </lineage>
</organism>
<evidence type="ECO:0000313" key="5">
    <source>
        <dbReference type="EMBL" id="OUS33687.1"/>
    </source>
</evidence>
<dbReference type="Proteomes" id="UP000227088">
    <property type="component" value="Unassembled WGS sequence"/>
</dbReference>
<dbReference type="Gene3D" id="3.40.720.10">
    <property type="entry name" value="Alkaline Phosphatase, subunit A"/>
    <property type="match status" value="1"/>
</dbReference>
<feature type="binding site" evidence="3">
    <location>
        <position position="257"/>
    </location>
    <ligand>
        <name>Zn(2+)</name>
        <dbReference type="ChEBI" id="CHEBI:29105"/>
        <label>2</label>
    </ligand>
</feature>
<name>A0A1Y5HAI8_OLEAN</name>
<keyword evidence="3" id="KW-0479">Metal-binding</keyword>
<dbReference type="PANTHER" id="PTHR11596">
    <property type="entry name" value="ALKALINE PHOSPHATASE"/>
    <property type="match status" value="1"/>
</dbReference>
<comment type="cofactor">
    <cofactor evidence="3">
        <name>Zn(2+)</name>
        <dbReference type="ChEBI" id="CHEBI:29105"/>
    </cofactor>
    <text evidence="3">Binds 2 Zn(2+) ions.</text>
</comment>
<proteinExistence type="inferred from homology"/>
<dbReference type="SUPFAM" id="SSF53649">
    <property type="entry name" value="Alkaline phosphatase-like"/>
    <property type="match status" value="1"/>
</dbReference>
<accession>A0A1Y5HAI8</accession>
<dbReference type="InterPro" id="IPR017850">
    <property type="entry name" value="Alkaline_phosphatase_core_sf"/>
</dbReference>
<dbReference type="EMBL" id="MABE01000740">
    <property type="protein sequence ID" value="OUS33687.1"/>
    <property type="molecule type" value="Genomic_DNA"/>
</dbReference>
<dbReference type="CDD" id="cd16012">
    <property type="entry name" value="ALP"/>
    <property type="match status" value="1"/>
</dbReference>
<evidence type="ECO:0000256" key="2">
    <source>
        <dbReference type="PIRSR" id="PIRSR601952-1"/>
    </source>
</evidence>
<comment type="caution">
    <text evidence="5">The sequence shown here is derived from an EMBL/GenBank/DDBJ whole genome shotgun (WGS) entry which is preliminary data.</text>
</comment>
<dbReference type="PANTHER" id="PTHR11596:SF5">
    <property type="entry name" value="ALKALINE PHOSPHATASE"/>
    <property type="match status" value="1"/>
</dbReference>
<dbReference type="AlphaFoldDB" id="A0A1Y5HAI8"/>
<feature type="binding site" evidence="3">
    <location>
        <position position="252"/>
    </location>
    <ligand>
        <name>Mg(2+)</name>
        <dbReference type="ChEBI" id="CHEBI:18420"/>
    </ligand>
</feature>
<comment type="similarity">
    <text evidence="4">Belongs to the alkaline phosphatase family.</text>
</comment>
<dbReference type="InterPro" id="IPR001952">
    <property type="entry name" value="Alkaline_phosphatase"/>
</dbReference>
<feature type="non-terminal residue" evidence="5">
    <location>
        <position position="1"/>
    </location>
</feature>
<dbReference type="GO" id="GO:0046872">
    <property type="term" value="F:metal ion binding"/>
    <property type="evidence" value="ECO:0007669"/>
    <property type="project" value="UniProtKB-KW"/>
</dbReference>
<sequence>GQIAGNSGEENLLSFENFPFSGFSKTYNVDQQTPDSAGTMTAMMTGVKTDAGILAVDEQANRSDCHSAEGHELVSILELAKLAGKATGIVTTARITHATPAASYAKSVERDWEDDAKLSAQAKASGCIDIAQQLIAASSGINVALGGGRKHFLSESSGGSRLDGKNLIEQWQTKNPQGQYVASREELLALDANNTTSLLGLFNDSHMDYSAERKSAEKKLVIESTEPSLVEMTNSALSILKNEQQGFFLIIEAGRIDHGHHAGNAYNALHETIDLSDAVASALSQVDLSETLVIVTADHSHVMTFAGYPKRGNPILGKVVAAGEDRPTLAGDGLPYTTLSYMNGRGMHDLGAEGNADVVKKLAINVGRKDISSIDTEQPGYHQEALVPRHSETHGGEDVGIYAAGPGAQWLTGVNEQNLIFHVMALSLFGG</sequence>
<evidence type="ECO:0000313" key="6">
    <source>
        <dbReference type="Proteomes" id="UP000227088"/>
    </source>
</evidence>
<feature type="binding site" evidence="3">
    <location>
        <position position="394"/>
    </location>
    <ligand>
        <name>Zn(2+)</name>
        <dbReference type="ChEBI" id="CHEBI:29105"/>
        <label>2</label>
    </ligand>
</feature>
<dbReference type="PRINTS" id="PR00113">
    <property type="entry name" value="ALKPHPHTASE"/>
</dbReference>
<feature type="binding site" evidence="3">
    <location>
        <position position="261"/>
    </location>
    <ligand>
        <name>Zn(2+)</name>
        <dbReference type="ChEBI" id="CHEBI:29105"/>
        <label>2</label>
    </ligand>
</feature>
<protein>
    <submittedName>
        <fullName evidence="5">Alkaline phosphatase</fullName>
    </submittedName>
</protein>
<evidence type="ECO:0000256" key="3">
    <source>
        <dbReference type="PIRSR" id="PIRSR601952-2"/>
    </source>
</evidence>
<gene>
    <name evidence="5" type="ORF">A9R00_12955</name>
</gene>
<dbReference type="GO" id="GO:0004035">
    <property type="term" value="F:alkaline phosphatase activity"/>
    <property type="evidence" value="ECO:0007669"/>
    <property type="project" value="TreeGrafter"/>
</dbReference>
<dbReference type="SMART" id="SM00098">
    <property type="entry name" value="alkPPc"/>
    <property type="match status" value="1"/>
</dbReference>
<evidence type="ECO:0000256" key="4">
    <source>
        <dbReference type="RuleBase" id="RU003946"/>
    </source>
</evidence>
<feature type="binding site" evidence="3">
    <location>
        <position position="97"/>
    </location>
    <ligand>
        <name>Mg(2+)</name>
        <dbReference type="ChEBI" id="CHEBI:18420"/>
    </ligand>
</feature>
<feature type="active site" description="Phosphoserine intermediate" evidence="2">
    <location>
        <position position="36"/>
    </location>
</feature>
<evidence type="ECO:0000256" key="1">
    <source>
        <dbReference type="ARBA" id="ARBA00022553"/>
    </source>
</evidence>
<reference evidence="6" key="1">
    <citation type="journal article" date="2017" name="Proc. Natl. Acad. Sci. U.S.A.">
        <title>Simulation of Deepwater Horizon oil plume reveals substrate specialization within a complex community of hydrocarbon degraders.</title>
        <authorList>
            <person name="Hu P."/>
            <person name="Dubinsky E.A."/>
            <person name="Probst A.J."/>
            <person name="Wang J."/>
            <person name="Sieber C.M.K."/>
            <person name="Tom L.M."/>
            <person name="Gardinali P."/>
            <person name="Banfield J.F."/>
            <person name="Atlas R.M."/>
            <person name="Andersen G.L."/>
        </authorList>
    </citation>
    <scope>NUCLEOTIDE SEQUENCE [LARGE SCALE GENOMIC DNA]</scope>
</reference>
<keyword evidence="3" id="KW-0862">Zinc</keyword>